<dbReference type="EMBL" id="BDCX01000009">
    <property type="protein sequence ID" value="GAT68384.1"/>
    <property type="molecule type" value="Genomic_DNA"/>
</dbReference>
<dbReference type="SUPFAM" id="SSF53474">
    <property type="entry name" value="alpha/beta-Hydrolases"/>
    <property type="match status" value="1"/>
</dbReference>
<evidence type="ECO:0000256" key="3">
    <source>
        <dbReference type="ARBA" id="ARBA00023098"/>
    </source>
</evidence>
<keyword evidence="7" id="KW-1185">Reference proteome</keyword>
<dbReference type="AlphaFoldDB" id="A0A171DGP3"/>
<keyword evidence="3" id="KW-0443">Lipid metabolism</keyword>
<evidence type="ECO:0000256" key="5">
    <source>
        <dbReference type="SAM" id="Phobius"/>
    </source>
</evidence>
<sequence>MIAGPGMSPLEFLAVLAAVALVAARWSPAGARRPLALTAAATAVSAGALLAVLGLRWQLVPVLAGAALALPSAVLPLLRRRTGPPPRRARRWPALLGSAACIGLVAAGAGAAWALPVPVFPDPTGPHEVGTAVVQWDDPDRPETATPDPGDRRTVVVQLWYPARRGPADTGRAAKAQYLGRTPQEARTVAHGLADYLGAPGFLLDGLPRARTNAVPGAAVVQGGGRFPLVLFSPGLGGVRTQNTAWAEELAGRGYVVAALDHPYDSAAVVLADGRTVRTRIAATGDEAEDARRSARWTAVRAADLRFVLTQLGRVDRGEIPGPARGMTGRLDTGRAAATGHSLGGAAALQAARQDPRFAAVIDLDGYPHGPASRPLRQPVLALTQSVGPGTDPDYIPRLTRVLELGTAPGYRLTVPGTAHLSFTDAPLYLPPVPSLVGSLDRASGLRITAGASAAFLDHTLRGAPGDLAGLLSAYGDLTVHRPDDGRPGGSPPVAFIPPTTPPGGLPEAVMGPAARRPPQSS</sequence>
<feature type="region of interest" description="Disordered" evidence="4">
    <location>
        <begin position="482"/>
        <end position="522"/>
    </location>
</feature>
<evidence type="ECO:0000256" key="2">
    <source>
        <dbReference type="ARBA" id="ARBA00022963"/>
    </source>
</evidence>
<dbReference type="InterPro" id="IPR029058">
    <property type="entry name" value="AB_hydrolase_fold"/>
</dbReference>
<protein>
    <submittedName>
        <fullName evidence="6">Platelet-activating factor acetylhydrolase plasma/intracellular isoform II</fullName>
    </submittedName>
</protein>
<dbReference type="Proteomes" id="UP000077701">
    <property type="component" value="Unassembled WGS sequence"/>
</dbReference>
<keyword evidence="5" id="KW-1133">Transmembrane helix</keyword>
<accession>A0A171DGP3</accession>
<dbReference type="GO" id="GO:0003847">
    <property type="term" value="F:1-alkyl-2-acetylglycerophosphocholine esterase activity"/>
    <property type="evidence" value="ECO:0007669"/>
    <property type="project" value="TreeGrafter"/>
</dbReference>
<gene>
    <name evidence="6" type="ORF">PS9374_04047</name>
</gene>
<evidence type="ECO:0000256" key="1">
    <source>
        <dbReference type="ARBA" id="ARBA00022801"/>
    </source>
</evidence>
<feature type="transmembrane region" description="Helical" evidence="5">
    <location>
        <begin position="59"/>
        <end position="78"/>
    </location>
</feature>
<feature type="transmembrane region" description="Helical" evidence="5">
    <location>
        <begin position="35"/>
        <end position="53"/>
    </location>
</feature>
<evidence type="ECO:0000313" key="7">
    <source>
        <dbReference type="Proteomes" id="UP000077701"/>
    </source>
</evidence>
<keyword evidence="1 6" id="KW-0378">Hydrolase</keyword>
<dbReference type="STRING" id="161355.PS9374_04047"/>
<evidence type="ECO:0000256" key="4">
    <source>
        <dbReference type="SAM" id="MobiDB-lite"/>
    </source>
</evidence>
<dbReference type="Pfam" id="PF03403">
    <property type="entry name" value="PAF-AH_p_II"/>
    <property type="match status" value="1"/>
</dbReference>
<reference evidence="7" key="2">
    <citation type="submission" date="2016-04" db="EMBL/GenBank/DDBJ databases">
        <title>Planomonospora sphaerica JCM9374 whole genome shotgun sequence.</title>
        <authorList>
            <person name="Suzuki T."/>
            <person name="Dohra H."/>
            <person name="Kodani S."/>
        </authorList>
    </citation>
    <scope>NUCLEOTIDE SEQUENCE [LARGE SCALE GENOMIC DNA]</scope>
    <source>
        <strain evidence="7">JCM 9374</strain>
    </source>
</reference>
<evidence type="ECO:0000313" key="6">
    <source>
        <dbReference type="EMBL" id="GAT68384.1"/>
    </source>
</evidence>
<dbReference type="Gene3D" id="3.40.50.1820">
    <property type="entry name" value="alpha/beta hydrolase"/>
    <property type="match status" value="1"/>
</dbReference>
<reference evidence="6 7" key="1">
    <citation type="journal article" date="2016" name="Genome Announc.">
        <title>Draft Genome Sequence of Planomonospora sphaerica JCM9374, a Rare Actinomycete.</title>
        <authorList>
            <person name="Dohra H."/>
            <person name="Suzuki T."/>
            <person name="Inoue Y."/>
            <person name="Kodani S."/>
        </authorList>
    </citation>
    <scope>NUCLEOTIDE SEQUENCE [LARGE SCALE GENOMIC DNA]</scope>
    <source>
        <strain evidence="6 7">JCM 9374</strain>
    </source>
</reference>
<dbReference type="PANTHER" id="PTHR10272">
    <property type="entry name" value="PLATELET-ACTIVATING FACTOR ACETYLHYDROLASE"/>
    <property type="match status" value="1"/>
</dbReference>
<dbReference type="PANTHER" id="PTHR10272:SF0">
    <property type="entry name" value="PLATELET-ACTIVATING FACTOR ACETYLHYDROLASE"/>
    <property type="match status" value="1"/>
</dbReference>
<keyword evidence="5" id="KW-0472">Membrane</keyword>
<feature type="transmembrane region" description="Helical" evidence="5">
    <location>
        <begin position="6"/>
        <end position="23"/>
    </location>
</feature>
<comment type="caution">
    <text evidence="6">The sequence shown here is derived from an EMBL/GenBank/DDBJ whole genome shotgun (WGS) entry which is preliminary data.</text>
</comment>
<name>A0A171DGP3_9ACTN</name>
<keyword evidence="2" id="KW-0442">Lipid degradation</keyword>
<dbReference type="GO" id="GO:0016042">
    <property type="term" value="P:lipid catabolic process"/>
    <property type="evidence" value="ECO:0007669"/>
    <property type="project" value="UniProtKB-KW"/>
</dbReference>
<feature type="transmembrane region" description="Helical" evidence="5">
    <location>
        <begin position="94"/>
        <end position="115"/>
    </location>
</feature>
<keyword evidence="5" id="KW-0812">Transmembrane</keyword>
<proteinExistence type="predicted"/>
<organism evidence="6 7">
    <name type="scientific">Planomonospora sphaerica</name>
    <dbReference type="NCBI Taxonomy" id="161355"/>
    <lineage>
        <taxon>Bacteria</taxon>
        <taxon>Bacillati</taxon>
        <taxon>Actinomycetota</taxon>
        <taxon>Actinomycetes</taxon>
        <taxon>Streptosporangiales</taxon>
        <taxon>Streptosporangiaceae</taxon>
        <taxon>Planomonospora</taxon>
    </lineage>
</organism>
<feature type="compositionally biased region" description="Pro residues" evidence="4">
    <location>
        <begin position="495"/>
        <end position="505"/>
    </location>
</feature>